<organism evidence="3 4">
    <name type="scientific">Caulobacter flavus</name>
    <dbReference type="NCBI Taxonomy" id="1679497"/>
    <lineage>
        <taxon>Bacteria</taxon>
        <taxon>Pseudomonadati</taxon>
        <taxon>Pseudomonadota</taxon>
        <taxon>Alphaproteobacteria</taxon>
        <taxon>Caulobacterales</taxon>
        <taxon>Caulobacteraceae</taxon>
        <taxon>Caulobacter</taxon>
    </lineage>
</organism>
<gene>
    <name evidence="2" type="ORF">C1707_25640</name>
    <name evidence="3" type="ORF">CFHF_21110</name>
</gene>
<dbReference type="SUPFAM" id="SSF47413">
    <property type="entry name" value="lambda repressor-like DNA-binding domains"/>
    <property type="match status" value="1"/>
</dbReference>
<feature type="domain" description="HTH cro/C1-type" evidence="1">
    <location>
        <begin position="18"/>
        <end position="72"/>
    </location>
</feature>
<evidence type="ECO:0000313" key="5">
    <source>
        <dbReference type="Proteomes" id="UP000281192"/>
    </source>
</evidence>
<accession>A0A2N5CNL2</accession>
<dbReference type="RefSeq" id="WP_101714910.1">
    <property type="nucleotide sequence ID" value="NZ_CP026100.1"/>
</dbReference>
<dbReference type="SMART" id="SM00530">
    <property type="entry name" value="HTH_XRE"/>
    <property type="match status" value="1"/>
</dbReference>
<name>A0A2N5CNL2_9CAUL</name>
<evidence type="ECO:0000313" key="4">
    <source>
        <dbReference type="Proteomes" id="UP000234483"/>
    </source>
</evidence>
<dbReference type="CDD" id="cd00093">
    <property type="entry name" value="HTH_XRE"/>
    <property type="match status" value="1"/>
</dbReference>
<dbReference type="OrthoDB" id="7188535at2"/>
<sequence length="129" mass="13681">MATPPPAHPIDRHVGAMIRAHRRAAGVSQEELGAALGLTFQQIQKYETGENRISASKLVEVARVLSLPVGALFEGVDVVASGGESLIARFMSLREAAPFMEAAVALPEPVRNEIFRLATVYAAEDAAAS</sequence>
<evidence type="ECO:0000313" key="2">
    <source>
        <dbReference type="EMBL" id="AYV49350.1"/>
    </source>
</evidence>
<dbReference type="InterPro" id="IPR001387">
    <property type="entry name" value="Cro/C1-type_HTH"/>
</dbReference>
<dbReference type="Proteomes" id="UP000234483">
    <property type="component" value="Unassembled WGS sequence"/>
</dbReference>
<evidence type="ECO:0000313" key="3">
    <source>
        <dbReference type="EMBL" id="PLR08073.1"/>
    </source>
</evidence>
<dbReference type="AlphaFoldDB" id="A0A2N5CNL2"/>
<dbReference type="EMBL" id="CP026100">
    <property type="protein sequence ID" value="AYV49350.1"/>
    <property type="molecule type" value="Genomic_DNA"/>
</dbReference>
<dbReference type="Pfam" id="PF01381">
    <property type="entry name" value="HTH_3"/>
    <property type="match status" value="1"/>
</dbReference>
<dbReference type="InterPro" id="IPR010982">
    <property type="entry name" value="Lambda_DNA-bd_dom_sf"/>
</dbReference>
<proteinExistence type="predicted"/>
<dbReference type="EMBL" id="PJRQ01000043">
    <property type="protein sequence ID" value="PLR08073.1"/>
    <property type="molecule type" value="Genomic_DNA"/>
</dbReference>
<dbReference type="PROSITE" id="PS50943">
    <property type="entry name" value="HTH_CROC1"/>
    <property type="match status" value="1"/>
</dbReference>
<reference evidence="2 5" key="2">
    <citation type="submission" date="2018-01" db="EMBL/GenBank/DDBJ databases">
        <title>Complete genome sequence of Caulobacter flavus RHGG3.</title>
        <authorList>
            <person name="Yang E."/>
        </authorList>
    </citation>
    <scope>NUCLEOTIDE SEQUENCE [LARGE SCALE GENOMIC DNA]</scope>
    <source>
        <strain evidence="2 5">RHGG3</strain>
    </source>
</reference>
<dbReference type="Gene3D" id="1.10.260.40">
    <property type="entry name" value="lambda repressor-like DNA-binding domains"/>
    <property type="match status" value="1"/>
</dbReference>
<reference evidence="3 4" key="1">
    <citation type="submission" date="2017-12" db="EMBL/GenBank/DDBJ databases">
        <title>The genome sequence of Caulobacter flavus CGMCC1 15093.</title>
        <authorList>
            <person name="Gao J."/>
            <person name="Mao X."/>
            <person name="Sun J."/>
        </authorList>
    </citation>
    <scope>NUCLEOTIDE SEQUENCE [LARGE SCALE GENOMIC DNA]</scope>
    <source>
        <strain evidence="3 4">CGMCC1 15093</strain>
    </source>
</reference>
<dbReference type="GO" id="GO:0003677">
    <property type="term" value="F:DNA binding"/>
    <property type="evidence" value="ECO:0007669"/>
    <property type="project" value="InterPro"/>
</dbReference>
<evidence type="ECO:0000259" key="1">
    <source>
        <dbReference type="PROSITE" id="PS50943"/>
    </source>
</evidence>
<protein>
    <submittedName>
        <fullName evidence="3">Transcriptional regulator</fullName>
    </submittedName>
</protein>
<keyword evidence="5" id="KW-1185">Reference proteome</keyword>
<dbReference type="Proteomes" id="UP000281192">
    <property type="component" value="Chromosome"/>
</dbReference>
<dbReference type="KEGG" id="cfh:C1707_25640"/>